<comment type="caution">
    <text evidence="2">The sequence shown here is derived from an EMBL/GenBank/DDBJ whole genome shotgun (WGS) entry which is preliminary data.</text>
</comment>
<evidence type="ECO:0000256" key="1">
    <source>
        <dbReference type="SAM" id="SignalP"/>
    </source>
</evidence>
<evidence type="ECO:0000313" key="2">
    <source>
        <dbReference type="EMBL" id="KAL0945651.1"/>
    </source>
</evidence>
<keyword evidence="1" id="KW-0732">Signal</keyword>
<gene>
    <name evidence="2" type="ORF">HGRIS_014805</name>
</gene>
<feature type="chain" id="PRO_5045791324" evidence="1">
    <location>
        <begin position="20"/>
        <end position="108"/>
    </location>
</feature>
<keyword evidence="3" id="KW-1185">Reference proteome</keyword>
<feature type="signal peptide" evidence="1">
    <location>
        <begin position="1"/>
        <end position="19"/>
    </location>
</feature>
<evidence type="ECO:0000313" key="3">
    <source>
        <dbReference type="Proteomes" id="UP001556367"/>
    </source>
</evidence>
<organism evidence="2 3">
    <name type="scientific">Hohenbuehelia grisea</name>
    <dbReference type="NCBI Taxonomy" id="104357"/>
    <lineage>
        <taxon>Eukaryota</taxon>
        <taxon>Fungi</taxon>
        <taxon>Dikarya</taxon>
        <taxon>Basidiomycota</taxon>
        <taxon>Agaricomycotina</taxon>
        <taxon>Agaricomycetes</taxon>
        <taxon>Agaricomycetidae</taxon>
        <taxon>Agaricales</taxon>
        <taxon>Pleurotineae</taxon>
        <taxon>Pleurotaceae</taxon>
        <taxon>Hohenbuehelia</taxon>
    </lineage>
</organism>
<sequence length="108" mass="11692">MKAALSLTLLFASAMQASAMIWVSNQAAWKITAQISNRSGGSAGTYTIPPNAWESRSLNGWARKGEETVTIKLNGKSKSFNAPANSHVFVYEDRIQVIKAESDALAFN</sequence>
<proteinExistence type="predicted"/>
<name>A0ABR3IQS2_9AGAR</name>
<protein>
    <submittedName>
        <fullName evidence="2">Uncharacterized protein</fullName>
    </submittedName>
</protein>
<accession>A0ABR3IQS2</accession>
<reference evidence="3" key="1">
    <citation type="submission" date="2024-06" db="EMBL/GenBank/DDBJ databases">
        <title>Multi-omics analyses provide insights into the biosynthesis of the anticancer antibiotic pleurotin in Hohenbuehelia grisea.</title>
        <authorList>
            <person name="Weaver J.A."/>
            <person name="Alberti F."/>
        </authorList>
    </citation>
    <scope>NUCLEOTIDE SEQUENCE [LARGE SCALE GENOMIC DNA]</scope>
    <source>
        <strain evidence="3">T-177</strain>
    </source>
</reference>
<dbReference type="EMBL" id="JASNQZ010000017">
    <property type="protein sequence ID" value="KAL0945651.1"/>
    <property type="molecule type" value="Genomic_DNA"/>
</dbReference>
<dbReference type="Proteomes" id="UP001556367">
    <property type="component" value="Unassembled WGS sequence"/>
</dbReference>